<name>A0ABV9MBJ6_9BACL</name>
<evidence type="ECO:0000313" key="3">
    <source>
        <dbReference type="Proteomes" id="UP001595932"/>
    </source>
</evidence>
<proteinExistence type="predicted"/>
<protein>
    <submittedName>
        <fullName evidence="2">DUF4825 domain-containing protein</fullName>
    </submittedName>
</protein>
<dbReference type="Proteomes" id="UP001595932">
    <property type="component" value="Unassembled WGS sequence"/>
</dbReference>
<feature type="domain" description="DUF4825" evidence="1">
    <location>
        <begin position="9"/>
        <end position="99"/>
    </location>
</feature>
<gene>
    <name evidence="2" type="ORF">ACFO5U_10080</name>
</gene>
<sequence>MSEADEPDLFRYEGASVGNNSAIVNTVIHLPGTEHFTGIKLETKQQPYGIILAYDWSESSLSHKETAVYNATYLFTLIDNVDWIQFDFDTGSDMKQYRLTREQLEEWYGVELAGINEEDGLKELLKSSFEKEKKLDELLLKSPNQQ</sequence>
<evidence type="ECO:0000313" key="2">
    <source>
        <dbReference type="EMBL" id="MFC4713211.1"/>
    </source>
</evidence>
<dbReference type="EMBL" id="JBHSGL010000005">
    <property type="protein sequence ID" value="MFC4713211.1"/>
    <property type="molecule type" value="Genomic_DNA"/>
</dbReference>
<reference evidence="3" key="1">
    <citation type="journal article" date="2019" name="Int. J. Syst. Evol. Microbiol.">
        <title>The Global Catalogue of Microorganisms (GCM) 10K type strain sequencing project: providing services to taxonomists for standard genome sequencing and annotation.</title>
        <authorList>
            <consortium name="The Broad Institute Genomics Platform"/>
            <consortium name="The Broad Institute Genome Sequencing Center for Infectious Disease"/>
            <person name="Wu L."/>
            <person name="Ma J."/>
        </authorList>
    </citation>
    <scope>NUCLEOTIDE SEQUENCE [LARGE SCALE GENOMIC DNA]</scope>
    <source>
        <strain evidence="3">CGMCC 1.12151</strain>
    </source>
</reference>
<dbReference type="InterPro" id="IPR032250">
    <property type="entry name" value="DUF4825"/>
</dbReference>
<comment type="caution">
    <text evidence="2">The sequence shown here is derived from an EMBL/GenBank/DDBJ whole genome shotgun (WGS) entry which is preliminary data.</text>
</comment>
<dbReference type="Pfam" id="PF16107">
    <property type="entry name" value="DUF4825"/>
    <property type="match status" value="1"/>
</dbReference>
<organism evidence="2 3">
    <name type="scientific">Planococcus dechangensis</name>
    <dbReference type="NCBI Taxonomy" id="1176255"/>
    <lineage>
        <taxon>Bacteria</taxon>
        <taxon>Bacillati</taxon>
        <taxon>Bacillota</taxon>
        <taxon>Bacilli</taxon>
        <taxon>Bacillales</taxon>
        <taxon>Caryophanaceae</taxon>
        <taxon>Planococcus</taxon>
    </lineage>
</organism>
<keyword evidence="3" id="KW-1185">Reference proteome</keyword>
<evidence type="ECO:0000259" key="1">
    <source>
        <dbReference type="Pfam" id="PF16107"/>
    </source>
</evidence>
<accession>A0ABV9MBJ6</accession>